<reference evidence="12" key="1">
    <citation type="journal article" date="2019" name="Int. J. Syst. Evol. Microbiol.">
        <title>The Global Catalogue of Microorganisms (GCM) 10K type strain sequencing project: providing services to taxonomists for standard genome sequencing and annotation.</title>
        <authorList>
            <consortium name="The Broad Institute Genomics Platform"/>
            <consortium name="The Broad Institute Genome Sequencing Center for Infectious Disease"/>
            <person name="Wu L."/>
            <person name="Ma J."/>
        </authorList>
    </citation>
    <scope>NUCLEOTIDE SEQUENCE [LARGE SCALE GENOMIC DNA]</scope>
    <source>
        <strain evidence="12">KCTC 52366</strain>
    </source>
</reference>
<keyword evidence="11" id="KW-0966">Cell projection</keyword>
<keyword evidence="11" id="KW-0969">Cilium</keyword>
<evidence type="ECO:0000256" key="8">
    <source>
        <dbReference type="SAM" id="MobiDB-lite"/>
    </source>
</evidence>
<dbReference type="Pfam" id="PF00691">
    <property type="entry name" value="OmpA"/>
    <property type="match status" value="1"/>
</dbReference>
<feature type="transmembrane region" description="Helical" evidence="9">
    <location>
        <begin position="28"/>
        <end position="47"/>
    </location>
</feature>
<proteinExistence type="inferred from homology"/>
<evidence type="ECO:0000256" key="9">
    <source>
        <dbReference type="SAM" id="Phobius"/>
    </source>
</evidence>
<keyword evidence="6 7" id="KW-0472">Membrane</keyword>
<dbReference type="InterPro" id="IPR006665">
    <property type="entry name" value="OmpA-like"/>
</dbReference>
<organism evidence="11 12">
    <name type="scientific">Psychromarinibacter halotolerans</name>
    <dbReference type="NCBI Taxonomy" id="1775175"/>
    <lineage>
        <taxon>Bacteria</taxon>
        <taxon>Pseudomonadati</taxon>
        <taxon>Pseudomonadota</taxon>
        <taxon>Alphaproteobacteria</taxon>
        <taxon>Rhodobacterales</taxon>
        <taxon>Paracoccaceae</taxon>
        <taxon>Psychromarinibacter</taxon>
    </lineage>
</organism>
<keyword evidence="11" id="KW-0282">Flagellum</keyword>
<comment type="similarity">
    <text evidence="2">Belongs to the MotB family.</text>
</comment>
<dbReference type="PANTHER" id="PTHR30329:SF21">
    <property type="entry name" value="LIPOPROTEIN YIAD-RELATED"/>
    <property type="match status" value="1"/>
</dbReference>
<comment type="caution">
    <text evidence="11">The sequence shown here is derived from an EMBL/GenBank/DDBJ whole genome shotgun (WGS) entry which is preliminary data.</text>
</comment>
<evidence type="ECO:0000256" key="1">
    <source>
        <dbReference type="ARBA" id="ARBA00004162"/>
    </source>
</evidence>
<dbReference type="RefSeq" id="WP_275632030.1">
    <property type="nucleotide sequence ID" value="NZ_JARGYD010000002.1"/>
</dbReference>
<dbReference type="PANTHER" id="PTHR30329">
    <property type="entry name" value="STATOR ELEMENT OF FLAGELLAR MOTOR COMPLEX"/>
    <property type="match status" value="1"/>
</dbReference>
<evidence type="ECO:0000256" key="6">
    <source>
        <dbReference type="ARBA" id="ARBA00023136"/>
    </source>
</evidence>
<protein>
    <submittedName>
        <fullName evidence="11">Flagellar motor protein MotB</fullName>
    </submittedName>
</protein>
<dbReference type="Pfam" id="PF13677">
    <property type="entry name" value="MotB_plug"/>
    <property type="match status" value="1"/>
</dbReference>
<evidence type="ECO:0000313" key="12">
    <source>
        <dbReference type="Proteomes" id="UP001595632"/>
    </source>
</evidence>
<dbReference type="EMBL" id="JBHRTB010000010">
    <property type="protein sequence ID" value="MFC3141719.1"/>
    <property type="molecule type" value="Genomic_DNA"/>
</dbReference>
<keyword evidence="5 9" id="KW-1133">Transmembrane helix</keyword>
<feature type="region of interest" description="Disordered" evidence="8">
    <location>
        <begin position="86"/>
        <end position="137"/>
    </location>
</feature>
<dbReference type="Proteomes" id="UP001595632">
    <property type="component" value="Unassembled WGS sequence"/>
</dbReference>
<evidence type="ECO:0000256" key="3">
    <source>
        <dbReference type="ARBA" id="ARBA00022475"/>
    </source>
</evidence>
<name>A0ABV7GJH1_9RHOB</name>
<evidence type="ECO:0000256" key="4">
    <source>
        <dbReference type="ARBA" id="ARBA00022692"/>
    </source>
</evidence>
<dbReference type="SUPFAM" id="SSF103088">
    <property type="entry name" value="OmpA-like"/>
    <property type="match status" value="1"/>
</dbReference>
<evidence type="ECO:0000256" key="2">
    <source>
        <dbReference type="ARBA" id="ARBA00008914"/>
    </source>
</evidence>
<dbReference type="InterPro" id="IPR036737">
    <property type="entry name" value="OmpA-like_sf"/>
</dbReference>
<feature type="compositionally biased region" description="Basic and acidic residues" evidence="8">
    <location>
        <begin position="99"/>
        <end position="112"/>
    </location>
</feature>
<dbReference type="InterPro" id="IPR050330">
    <property type="entry name" value="Bact_OuterMem_StrucFunc"/>
</dbReference>
<dbReference type="InterPro" id="IPR025713">
    <property type="entry name" value="MotB-like_N_dom"/>
</dbReference>
<evidence type="ECO:0000256" key="5">
    <source>
        <dbReference type="ARBA" id="ARBA00022989"/>
    </source>
</evidence>
<keyword evidence="4 9" id="KW-0812">Transmembrane</keyword>
<dbReference type="PROSITE" id="PS51123">
    <property type="entry name" value="OMPA_2"/>
    <property type="match status" value="1"/>
</dbReference>
<accession>A0ABV7GJH1</accession>
<keyword evidence="12" id="KW-1185">Reference proteome</keyword>
<evidence type="ECO:0000313" key="11">
    <source>
        <dbReference type="EMBL" id="MFC3141719.1"/>
    </source>
</evidence>
<dbReference type="CDD" id="cd07185">
    <property type="entry name" value="OmpA_C-like"/>
    <property type="match status" value="1"/>
</dbReference>
<evidence type="ECO:0000256" key="7">
    <source>
        <dbReference type="PROSITE-ProRule" id="PRU00473"/>
    </source>
</evidence>
<evidence type="ECO:0000259" key="10">
    <source>
        <dbReference type="PROSITE" id="PS51123"/>
    </source>
</evidence>
<comment type="subcellular location">
    <subcellularLocation>
        <location evidence="1">Cell membrane</location>
        <topology evidence="1">Single-pass membrane protein</topology>
    </subcellularLocation>
</comment>
<dbReference type="Gene3D" id="3.30.1330.60">
    <property type="entry name" value="OmpA-like domain"/>
    <property type="match status" value="1"/>
</dbReference>
<keyword evidence="3" id="KW-1003">Cell membrane</keyword>
<feature type="domain" description="OmpA-like" evidence="10">
    <location>
        <begin position="178"/>
        <end position="297"/>
    </location>
</feature>
<gene>
    <name evidence="11" type="ORF">ACFOGP_03315</name>
</gene>
<sequence length="305" mass="33316">MYLKNEPHVVIKRPKKVTKGHHGGNWKVAYADFMTALMAFFLLLWILSGSDEEQLRGLAEYFTPSEVPLVEISGLGVVIDAMKAPESEPAPDAESMPKGPDEEGQQKADVSETRTGAVNPWLELDNGSTEEPRVPEPTTMLSDQLADALDQIQETFAEKMELAELAQNLQVTVLDDGMTVEIVDLGEHPMFPTGSADPSEELRLILAEVVPAIVDLPLDITITGHTDAHPFRDGTEYGNWELSADRANATRRLLLEEGVAVGRIKSVTGMAAMDPLVVDDPTDARNRRVTIALRVPGNAEIPESN</sequence>